<dbReference type="Pfam" id="PF04371">
    <property type="entry name" value="PAD_porph"/>
    <property type="match status" value="1"/>
</dbReference>
<evidence type="ECO:0000313" key="2">
    <source>
        <dbReference type="EMBL" id="BEP28038.1"/>
    </source>
</evidence>
<dbReference type="KEGG" id="hprf:HLPR_03690"/>
<accession>A0AAU9EF44</accession>
<dbReference type="EMBL" id="AP028654">
    <property type="protein sequence ID" value="BEP28038.1"/>
    <property type="molecule type" value="Genomic_DNA"/>
</dbReference>
<dbReference type="Gene3D" id="3.75.10.10">
    <property type="entry name" value="L-arginine/glycine Amidinotransferase, Chain A"/>
    <property type="match status" value="1"/>
</dbReference>
<gene>
    <name evidence="2" type="ORF">HLPR_03690</name>
</gene>
<evidence type="ECO:0000256" key="1">
    <source>
        <dbReference type="ARBA" id="ARBA00022801"/>
    </source>
</evidence>
<dbReference type="GO" id="GO:0009446">
    <property type="term" value="P:putrescine biosynthetic process"/>
    <property type="evidence" value="ECO:0007669"/>
    <property type="project" value="InterPro"/>
</dbReference>
<reference evidence="2 3" key="1">
    <citation type="submission" date="2023-08" db="EMBL/GenBank/DDBJ databases">
        <title>Helicovermis profunda gen. nov., sp. nov., a novel mesophilic, fermentative bacterium within the Bacillota from a deep-sea hydrothermal vent chimney.</title>
        <authorList>
            <person name="Miyazaki U."/>
            <person name="Mizutani D."/>
            <person name="Hashimoto Y."/>
            <person name="Tame A."/>
            <person name="Sawayama S."/>
            <person name="Miyazaki J."/>
            <person name="Takai K."/>
            <person name="Nakagawa S."/>
        </authorList>
    </citation>
    <scope>NUCLEOTIDE SEQUENCE [LARGE SCALE GENOMIC DNA]</scope>
    <source>
        <strain evidence="2 3">S502</strain>
    </source>
</reference>
<keyword evidence="1" id="KW-0378">Hydrolase</keyword>
<dbReference type="PANTHER" id="PTHR31377">
    <property type="entry name" value="AGMATINE DEIMINASE-RELATED"/>
    <property type="match status" value="1"/>
</dbReference>
<dbReference type="GO" id="GO:0004668">
    <property type="term" value="F:protein-arginine deiminase activity"/>
    <property type="evidence" value="ECO:0007669"/>
    <property type="project" value="InterPro"/>
</dbReference>
<protein>
    <submittedName>
        <fullName evidence="2">Agmatine deiminase family protein</fullName>
    </submittedName>
</protein>
<dbReference type="Proteomes" id="UP001321786">
    <property type="component" value="Chromosome"/>
</dbReference>
<sequence>MIHINKIITISVLILIILLTVLGCSKKEIFTNEENIDTDNEDTNASKEKVEVLGKYRLPDEAGEHEGTWLQWPHNNTYGKGYKEELTPIWLEMTKKLSVGEKVHIVTYDEKEEKYVKELLTNVNMDKIDFNIFQTDDVWARDNGPIFVYDTNNELKIMDWGFNGWGEKVPYNKDRLLRRHVGEKLGIEVIDLNDVVIEGGAIELDGNGSLLLTRSAVVNPNRNPLLSEKEIEMYLEENYGVSNFIWLDGVKGMEITDFHIDGFAKFYNKSTLITLSKGDLLEWGVSKNDIEVLFNAKNKDGIKYKYIYLPLTKKNVILKNGKKLGYKGSYANFYIGNKVILVPNYNDPNDETANEIISSLYPNHKVVGIDVRELYKYGGMIHCVTQQQPIGISE</sequence>
<evidence type="ECO:0000313" key="3">
    <source>
        <dbReference type="Proteomes" id="UP001321786"/>
    </source>
</evidence>
<dbReference type="PANTHER" id="PTHR31377:SF0">
    <property type="entry name" value="AGMATINE DEIMINASE-RELATED"/>
    <property type="match status" value="1"/>
</dbReference>
<keyword evidence="3" id="KW-1185">Reference proteome</keyword>
<dbReference type="InterPro" id="IPR007466">
    <property type="entry name" value="Peptidyl-Arg-deiminase_porph"/>
</dbReference>
<dbReference type="PROSITE" id="PS51257">
    <property type="entry name" value="PROKAR_LIPOPROTEIN"/>
    <property type="match status" value="1"/>
</dbReference>
<organism evidence="2 3">
    <name type="scientific">Helicovermis profundi</name>
    <dbReference type="NCBI Taxonomy" id="3065157"/>
    <lineage>
        <taxon>Bacteria</taxon>
        <taxon>Bacillati</taxon>
        <taxon>Bacillota</taxon>
        <taxon>Clostridia</taxon>
        <taxon>Helicovermis</taxon>
    </lineage>
</organism>
<dbReference type="GO" id="GO:0047632">
    <property type="term" value="F:agmatine deiminase activity"/>
    <property type="evidence" value="ECO:0007669"/>
    <property type="project" value="TreeGrafter"/>
</dbReference>
<dbReference type="SUPFAM" id="SSF55909">
    <property type="entry name" value="Pentein"/>
    <property type="match status" value="1"/>
</dbReference>
<proteinExistence type="predicted"/>
<name>A0AAU9EF44_9FIRM</name>
<dbReference type="AlphaFoldDB" id="A0AAU9EF44"/>